<reference evidence="3" key="2">
    <citation type="journal article" date="2008" name="Nucleic Acids Res.">
        <title>The rice annotation project database (RAP-DB): 2008 update.</title>
        <authorList>
            <consortium name="The rice annotation project (RAP)"/>
        </authorList>
    </citation>
    <scope>GENOME REANNOTATION</scope>
    <source>
        <strain evidence="3">cv. Nipponbare</strain>
    </source>
</reference>
<organism evidence="2 3">
    <name type="scientific">Oryza sativa subsp. japonica</name>
    <name type="common">Rice</name>
    <dbReference type="NCBI Taxonomy" id="39947"/>
    <lineage>
        <taxon>Eukaryota</taxon>
        <taxon>Viridiplantae</taxon>
        <taxon>Streptophyta</taxon>
        <taxon>Embryophyta</taxon>
        <taxon>Tracheophyta</taxon>
        <taxon>Spermatophyta</taxon>
        <taxon>Magnoliopsida</taxon>
        <taxon>Liliopsida</taxon>
        <taxon>Poales</taxon>
        <taxon>Poaceae</taxon>
        <taxon>BOP clade</taxon>
        <taxon>Oryzoideae</taxon>
        <taxon>Oryzeae</taxon>
        <taxon>Oryzinae</taxon>
        <taxon>Oryza</taxon>
        <taxon>Oryza sativa</taxon>
    </lineage>
</organism>
<evidence type="ECO:0000313" key="3">
    <source>
        <dbReference type="Proteomes" id="UP000000763"/>
    </source>
</evidence>
<proteinExistence type="predicted"/>
<evidence type="ECO:0000313" key="2">
    <source>
        <dbReference type="EMBL" id="AAS07069.1"/>
    </source>
</evidence>
<evidence type="ECO:0000256" key="1">
    <source>
        <dbReference type="SAM" id="MobiDB-lite"/>
    </source>
</evidence>
<protein>
    <submittedName>
        <fullName evidence="2">Uncharacterized protein</fullName>
    </submittedName>
</protein>
<name>Q10JM9_ORYSJ</name>
<sequence>MPCLAGYTWKPRPMLLLHVRLIRKLINGFDQSYNQDTVIYDKEKQIFAWSDLYKYVNEGKFYLTMLKTSCLYGSTPRSTNASTTNVDKASLQIIRLLDRSRTGVPDKERRLEFYMETIRTTRIISILVSLVVLGQGDTYGYKYKAPLGGEGTRNNKSRHKINVQANIRQDKPSDIDIRDMPRPTLSGTYRGRP</sequence>
<feature type="compositionally biased region" description="Basic and acidic residues" evidence="1">
    <location>
        <begin position="170"/>
        <end position="181"/>
    </location>
</feature>
<dbReference type="EMBL" id="AC120529">
    <property type="protein sequence ID" value="AAS07069.1"/>
    <property type="molecule type" value="Genomic_DNA"/>
</dbReference>
<dbReference type="Proteomes" id="UP000000763">
    <property type="component" value="Chromosome 3"/>
</dbReference>
<gene>
    <name evidence="2" type="ORF">OSJNBa0039N21.18</name>
</gene>
<reference evidence="3" key="1">
    <citation type="journal article" date="2005" name="Nature">
        <title>The map-based sequence of the rice genome.</title>
        <authorList>
            <consortium name="International rice genome sequencing project (IRGSP)"/>
            <person name="Matsumoto T."/>
            <person name="Wu J."/>
            <person name="Kanamori H."/>
            <person name="Katayose Y."/>
            <person name="Fujisawa M."/>
            <person name="Namiki N."/>
            <person name="Mizuno H."/>
            <person name="Yamamoto K."/>
            <person name="Antonio B.A."/>
            <person name="Baba T."/>
            <person name="Sakata K."/>
            <person name="Nagamura Y."/>
            <person name="Aoki H."/>
            <person name="Arikawa K."/>
            <person name="Arita K."/>
            <person name="Bito T."/>
            <person name="Chiden Y."/>
            <person name="Fujitsuka N."/>
            <person name="Fukunaka R."/>
            <person name="Hamada M."/>
            <person name="Harada C."/>
            <person name="Hayashi A."/>
            <person name="Hijishita S."/>
            <person name="Honda M."/>
            <person name="Hosokawa S."/>
            <person name="Ichikawa Y."/>
            <person name="Idonuma A."/>
            <person name="Iijima M."/>
            <person name="Ikeda M."/>
            <person name="Ikeno M."/>
            <person name="Ito K."/>
            <person name="Ito S."/>
            <person name="Ito T."/>
            <person name="Ito Y."/>
            <person name="Ito Y."/>
            <person name="Iwabuchi A."/>
            <person name="Kamiya K."/>
            <person name="Karasawa W."/>
            <person name="Kurita K."/>
            <person name="Katagiri S."/>
            <person name="Kikuta A."/>
            <person name="Kobayashi H."/>
            <person name="Kobayashi N."/>
            <person name="Machita K."/>
            <person name="Maehara T."/>
            <person name="Masukawa M."/>
            <person name="Mizubayashi T."/>
            <person name="Mukai Y."/>
            <person name="Nagasaki H."/>
            <person name="Nagata Y."/>
            <person name="Naito S."/>
            <person name="Nakashima M."/>
            <person name="Nakama Y."/>
            <person name="Nakamichi Y."/>
            <person name="Nakamura M."/>
            <person name="Meguro A."/>
            <person name="Negishi M."/>
            <person name="Ohta I."/>
            <person name="Ohta T."/>
            <person name="Okamoto M."/>
            <person name="Ono N."/>
            <person name="Saji S."/>
            <person name="Sakaguchi M."/>
            <person name="Sakai K."/>
            <person name="Shibata M."/>
            <person name="Shimokawa T."/>
            <person name="Song J."/>
            <person name="Takazaki Y."/>
            <person name="Terasawa K."/>
            <person name="Tsugane M."/>
            <person name="Tsuji K."/>
            <person name="Ueda S."/>
            <person name="Waki K."/>
            <person name="Yamagata H."/>
            <person name="Yamamoto M."/>
            <person name="Yamamoto S."/>
            <person name="Yamane H."/>
            <person name="Yoshiki S."/>
            <person name="Yoshihara R."/>
            <person name="Yukawa K."/>
            <person name="Zhong H."/>
            <person name="Yano M."/>
            <person name="Yuan Q."/>
            <person name="Ouyang S."/>
            <person name="Liu J."/>
            <person name="Jones K.M."/>
            <person name="Gansberger K."/>
            <person name="Moffat K."/>
            <person name="Hill J."/>
            <person name="Bera J."/>
            <person name="Fadrosh D."/>
            <person name="Jin S."/>
            <person name="Johri S."/>
            <person name="Kim M."/>
            <person name="Overton L."/>
            <person name="Reardon M."/>
            <person name="Tsitrin T."/>
            <person name="Vuong H."/>
            <person name="Weaver B."/>
            <person name="Ciecko A."/>
            <person name="Tallon L."/>
            <person name="Jackson J."/>
            <person name="Pai G."/>
            <person name="Aken S.V."/>
            <person name="Utterback T."/>
            <person name="Reidmuller S."/>
            <person name="Feldblyum T."/>
            <person name="Hsiao J."/>
            <person name="Zismann V."/>
            <person name="Iobst S."/>
            <person name="de Vazeille A.R."/>
            <person name="Buell C.R."/>
            <person name="Ying K."/>
            <person name="Li Y."/>
            <person name="Lu T."/>
            <person name="Huang Y."/>
            <person name="Zhao Q."/>
            <person name="Feng Q."/>
            <person name="Zhang L."/>
            <person name="Zhu J."/>
            <person name="Weng Q."/>
            <person name="Mu J."/>
            <person name="Lu Y."/>
            <person name="Fan D."/>
            <person name="Liu Y."/>
            <person name="Guan J."/>
            <person name="Zhang Y."/>
            <person name="Yu S."/>
            <person name="Liu X."/>
            <person name="Zhang Y."/>
            <person name="Hong G."/>
            <person name="Han B."/>
            <person name="Choisne N."/>
            <person name="Demange N."/>
            <person name="Orjeda G."/>
            <person name="Samain S."/>
            <person name="Cattolico L."/>
            <person name="Pelletier E."/>
            <person name="Couloux A."/>
            <person name="Segurens B."/>
            <person name="Wincker P."/>
            <person name="D'Hont A."/>
            <person name="Scarpelli C."/>
            <person name="Weissenbach J."/>
            <person name="Salanoubat M."/>
            <person name="Quetier F."/>
            <person name="Yu Y."/>
            <person name="Kim H.R."/>
            <person name="Rambo T."/>
            <person name="Currie J."/>
            <person name="Collura K."/>
            <person name="Luo M."/>
            <person name="Yang T."/>
            <person name="Ammiraju J.S.S."/>
            <person name="Engler F."/>
            <person name="Soderlund C."/>
            <person name="Wing R.A."/>
            <person name="Palmer L.E."/>
            <person name="de la Bastide M."/>
            <person name="Spiegel L."/>
            <person name="Nascimento L."/>
            <person name="Zutavern T."/>
            <person name="O'Shaughnessy A."/>
            <person name="Dike S."/>
            <person name="Dedhia N."/>
            <person name="Preston R."/>
            <person name="Balija V."/>
            <person name="McCombie W.R."/>
            <person name="Chow T."/>
            <person name="Chen H."/>
            <person name="Chung M."/>
            <person name="Chen C."/>
            <person name="Shaw J."/>
            <person name="Wu H."/>
            <person name="Hsiao K."/>
            <person name="Chao Y."/>
            <person name="Chu M."/>
            <person name="Cheng C."/>
            <person name="Hour A."/>
            <person name="Lee P."/>
            <person name="Lin S."/>
            <person name="Lin Y."/>
            <person name="Liou J."/>
            <person name="Liu S."/>
            <person name="Hsing Y."/>
            <person name="Raghuvanshi S."/>
            <person name="Mohanty A."/>
            <person name="Bharti A.K."/>
            <person name="Gaur A."/>
            <person name="Gupta V."/>
            <person name="Kumar D."/>
            <person name="Ravi V."/>
            <person name="Vij S."/>
            <person name="Kapur A."/>
            <person name="Khurana P."/>
            <person name="Khurana P."/>
            <person name="Khurana J.P."/>
            <person name="Tyagi A.K."/>
            <person name="Gaikwad K."/>
            <person name="Singh A."/>
            <person name="Dalal V."/>
            <person name="Srivastava S."/>
            <person name="Dixit A."/>
            <person name="Pal A.K."/>
            <person name="Ghazi I.A."/>
            <person name="Yadav M."/>
            <person name="Pandit A."/>
            <person name="Bhargava A."/>
            <person name="Sureshbabu K."/>
            <person name="Batra K."/>
            <person name="Sharma T.R."/>
            <person name="Mohapatra T."/>
            <person name="Singh N.K."/>
            <person name="Messing J."/>
            <person name="Nelson A.B."/>
            <person name="Fuks G."/>
            <person name="Kavchok S."/>
            <person name="Keizer G."/>
            <person name="Linton E."/>
            <person name="Llaca V."/>
            <person name="Song R."/>
            <person name="Tanyolac B."/>
            <person name="Young S."/>
            <person name="Ho-Il K."/>
            <person name="Hahn J.H."/>
            <person name="Sangsakoo G."/>
            <person name="Vanavichit A."/>
            <person name="de Mattos Luiz.A.T."/>
            <person name="Zimmer P.D."/>
            <person name="Malone G."/>
            <person name="Dellagostin O."/>
            <person name="de Oliveira A.C."/>
            <person name="Bevan M."/>
            <person name="Bancroft I."/>
            <person name="Minx P."/>
            <person name="Cordum H."/>
            <person name="Wilson R."/>
            <person name="Cheng Z."/>
            <person name="Jin W."/>
            <person name="Jiang J."/>
            <person name="Leong S.A."/>
            <person name="Iwama H."/>
            <person name="Gojobori T."/>
            <person name="Itoh T."/>
            <person name="Niimura Y."/>
            <person name="Fujii Y."/>
            <person name="Habara T."/>
            <person name="Sakai H."/>
            <person name="Sato Y."/>
            <person name="Wilson G."/>
            <person name="Kumar K."/>
            <person name="McCouch S."/>
            <person name="Juretic N."/>
            <person name="Hoen D."/>
            <person name="Wright S."/>
            <person name="Bruskiewich R."/>
            <person name="Bureau T."/>
            <person name="Miyao A."/>
            <person name="Hirochika H."/>
            <person name="Nishikawa T."/>
            <person name="Kadowaki K."/>
            <person name="Sugiura M."/>
            <person name="Burr B."/>
            <person name="Sasaki T."/>
        </authorList>
    </citation>
    <scope>NUCLEOTIDE SEQUENCE [LARGE SCALE GENOMIC DNA]</scope>
    <source>
        <strain evidence="3">cv. Nipponbare</strain>
    </source>
</reference>
<accession>Q10JM9</accession>
<feature type="region of interest" description="Disordered" evidence="1">
    <location>
        <begin position="170"/>
        <end position="193"/>
    </location>
</feature>
<dbReference type="AlphaFoldDB" id="Q10JM9"/>